<comment type="subunit">
    <text evidence="3 12">Homodimer.</text>
</comment>
<dbReference type="GO" id="GO:0009279">
    <property type="term" value="C:cell outer membrane"/>
    <property type="evidence" value="ECO:0007669"/>
    <property type="project" value="UniProtKB-SubCell"/>
</dbReference>
<evidence type="ECO:0000256" key="9">
    <source>
        <dbReference type="ARBA" id="ARBA00023288"/>
    </source>
</evidence>
<dbReference type="InterPro" id="IPR002446">
    <property type="entry name" value="Lipocalin_bac"/>
</dbReference>
<dbReference type="InterPro" id="IPR022272">
    <property type="entry name" value="Lipocalin_CS"/>
</dbReference>
<evidence type="ECO:0000256" key="10">
    <source>
        <dbReference type="ARBA" id="ARBA00057024"/>
    </source>
</evidence>
<dbReference type="Pfam" id="PF08212">
    <property type="entry name" value="Lipocalin_2"/>
    <property type="match status" value="1"/>
</dbReference>
<dbReference type="PROSITE" id="PS51257">
    <property type="entry name" value="PROKAR_LIPOPROTEIN"/>
    <property type="match status" value="1"/>
</dbReference>
<dbReference type="PANTHER" id="PTHR10612:SF34">
    <property type="entry name" value="APOLIPOPROTEIN D"/>
    <property type="match status" value="1"/>
</dbReference>
<evidence type="ECO:0000313" key="15">
    <source>
        <dbReference type="Proteomes" id="UP000073601"/>
    </source>
</evidence>
<dbReference type="EMBL" id="FIZY01000011">
    <property type="protein sequence ID" value="CZF80733.1"/>
    <property type="molecule type" value="Genomic_DNA"/>
</dbReference>
<dbReference type="GO" id="GO:0006950">
    <property type="term" value="P:response to stress"/>
    <property type="evidence" value="ECO:0007669"/>
    <property type="project" value="UniProtKB-ARBA"/>
</dbReference>
<dbReference type="OrthoDB" id="9793905at2"/>
<comment type="function">
    <text evidence="10 12">Involved in the storage or transport of lipids necessary for membrane maintenance under stressful conditions. Displays a binding preference for lysophospholipids.</text>
</comment>
<dbReference type="InterPro" id="IPR012674">
    <property type="entry name" value="Calycin"/>
</dbReference>
<name>A0A128F1R9_9GAMM</name>
<evidence type="ECO:0000313" key="14">
    <source>
        <dbReference type="EMBL" id="CZF80733.1"/>
    </source>
</evidence>
<evidence type="ECO:0000256" key="6">
    <source>
        <dbReference type="ARBA" id="ARBA00023136"/>
    </source>
</evidence>
<feature type="domain" description="Lipocalin/cytosolic fatty-acid binding" evidence="13">
    <location>
        <begin position="31"/>
        <end position="168"/>
    </location>
</feature>
<keyword evidence="15" id="KW-1185">Reference proteome</keyword>
<gene>
    <name evidence="14" type="primary">blc</name>
    <name evidence="14" type="ORF">GMA8713_01575</name>
</gene>
<dbReference type="InterPro" id="IPR000566">
    <property type="entry name" value="Lipocln_cytosolic_FA-bd_dom"/>
</dbReference>
<evidence type="ECO:0000256" key="8">
    <source>
        <dbReference type="ARBA" id="ARBA00023237"/>
    </source>
</evidence>
<keyword evidence="9 12" id="KW-0449">Lipoprotein</keyword>
<dbReference type="InterPro" id="IPR022271">
    <property type="entry name" value="Lipocalin_ApoD"/>
</dbReference>
<dbReference type="PRINTS" id="PR01171">
    <property type="entry name" value="BCTLIPOCALIN"/>
</dbReference>
<dbReference type="Proteomes" id="UP000073601">
    <property type="component" value="Unassembled WGS sequence"/>
</dbReference>
<evidence type="ECO:0000259" key="13">
    <source>
        <dbReference type="Pfam" id="PF08212"/>
    </source>
</evidence>
<keyword evidence="7" id="KW-0564">Palmitate</keyword>
<dbReference type="PROSITE" id="PS00213">
    <property type="entry name" value="LIPOCALIN"/>
    <property type="match status" value="1"/>
</dbReference>
<reference evidence="15" key="1">
    <citation type="submission" date="2016-02" db="EMBL/GenBank/DDBJ databases">
        <authorList>
            <person name="Rodrigo-Torres Lidia"/>
            <person name="Arahal R.David."/>
        </authorList>
    </citation>
    <scope>NUCLEOTIDE SEQUENCE [LARGE SCALE GENOMIC DNA]</scope>
    <source>
        <strain evidence="15">CECT 8713</strain>
    </source>
</reference>
<keyword evidence="4" id="KW-0732">Signal</keyword>
<evidence type="ECO:0000256" key="2">
    <source>
        <dbReference type="ARBA" id="ARBA00006889"/>
    </source>
</evidence>
<evidence type="ECO:0000256" key="3">
    <source>
        <dbReference type="ARBA" id="ARBA00011738"/>
    </source>
</evidence>
<organism evidence="14 15">
    <name type="scientific">Grimontia marina</name>
    <dbReference type="NCBI Taxonomy" id="646534"/>
    <lineage>
        <taxon>Bacteria</taxon>
        <taxon>Pseudomonadati</taxon>
        <taxon>Pseudomonadota</taxon>
        <taxon>Gammaproteobacteria</taxon>
        <taxon>Vibrionales</taxon>
        <taxon>Vibrionaceae</taxon>
        <taxon>Grimontia</taxon>
    </lineage>
</organism>
<accession>A0A128F1R9</accession>
<evidence type="ECO:0000256" key="5">
    <source>
        <dbReference type="ARBA" id="ARBA00023121"/>
    </source>
</evidence>
<sequence length="172" mass="19480">MFKALLIAASLLGLTACQSIPEGVEPVTGFDEQRYLGKWYEIARLDHSFERGLSSVSAEYTLREDGGINVINRGYNNEDKEWSEALGRAYFVGDRDVAHLKVSFFGPFYSSYVVFKLGENYDYAFVSGFNTNYLWLLARTPKVSEEVIQQFIEAANSRGFDTGELIYPIHSE</sequence>
<dbReference type="FunFam" id="2.40.128.20:FF:000002">
    <property type="entry name" value="Outer membrane lipoprotein Blc"/>
    <property type="match status" value="1"/>
</dbReference>
<dbReference type="PANTHER" id="PTHR10612">
    <property type="entry name" value="APOLIPOPROTEIN D"/>
    <property type="match status" value="1"/>
</dbReference>
<dbReference type="RefSeq" id="WP_062707542.1">
    <property type="nucleotide sequence ID" value="NZ_CAWRCI010000011.1"/>
</dbReference>
<keyword evidence="8 12" id="KW-0998">Cell outer membrane</keyword>
<comment type="subcellular location">
    <subcellularLocation>
        <location evidence="1">Cell outer membrane</location>
        <topology evidence="1">Lipid-anchor</topology>
    </subcellularLocation>
</comment>
<dbReference type="GO" id="GO:0008289">
    <property type="term" value="F:lipid binding"/>
    <property type="evidence" value="ECO:0007669"/>
    <property type="project" value="UniProtKB-UniRule"/>
</dbReference>
<dbReference type="PIRSF" id="PIRSF036893">
    <property type="entry name" value="Lipocalin_ApoD"/>
    <property type="match status" value="1"/>
</dbReference>
<keyword evidence="6 12" id="KW-0472">Membrane</keyword>
<protein>
    <recommendedName>
        <fullName evidence="11 12">Outer membrane lipoprotein Blc</fullName>
    </recommendedName>
</protein>
<keyword evidence="5 12" id="KW-0446">Lipid-binding</keyword>
<evidence type="ECO:0000256" key="1">
    <source>
        <dbReference type="ARBA" id="ARBA00004459"/>
    </source>
</evidence>
<dbReference type="SUPFAM" id="SSF50814">
    <property type="entry name" value="Lipocalins"/>
    <property type="match status" value="1"/>
</dbReference>
<evidence type="ECO:0000256" key="7">
    <source>
        <dbReference type="ARBA" id="ARBA00023139"/>
    </source>
</evidence>
<evidence type="ECO:0000256" key="4">
    <source>
        <dbReference type="ARBA" id="ARBA00022729"/>
    </source>
</evidence>
<comment type="similarity">
    <text evidence="2 12">Belongs to the calycin superfamily. Lipocalin family.</text>
</comment>
<evidence type="ECO:0000256" key="12">
    <source>
        <dbReference type="PIRNR" id="PIRNR036893"/>
    </source>
</evidence>
<dbReference type="Gene3D" id="2.40.128.20">
    <property type="match status" value="1"/>
</dbReference>
<dbReference type="CDD" id="cd19438">
    <property type="entry name" value="lipocalin_Blc-like"/>
    <property type="match status" value="1"/>
</dbReference>
<proteinExistence type="inferred from homology"/>
<dbReference type="AlphaFoldDB" id="A0A128F1R9"/>
<dbReference type="InterPro" id="IPR047202">
    <property type="entry name" value="Lipocalin_Blc-like_dom"/>
</dbReference>
<evidence type="ECO:0000256" key="11">
    <source>
        <dbReference type="ARBA" id="ARBA00071217"/>
    </source>
</evidence>